<protein>
    <recommendedName>
        <fullName evidence="4">Baseplate protein J-like domain-containing protein</fullName>
    </recommendedName>
</protein>
<keyword evidence="1" id="KW-0812">Transmembrane</keyword>
<evidence type="ECO:0000313" key="2">
    <source>
        <dbReference type="EMBL" id="OGY81664.1"/>
    </source>
</evidence>
<gene>
    <name evidence="2" type="ORF">A3F54_01215</name>
</gene>
<proteinExistence type="predicted"/>
<comment type="caution">
    <text evidence="2">The sequence shown here is derived from an EMBL/GenBank/DDBJ whole genome shotgun (WGS) entry which is preliminary data.</text>
</comment>
<dbReference type="Proteomes" id="UP000176952">
    <property type="component" value="Unassembled WGS sequence"/>
</dbReference>
<dbReference type="AlphaFoldDB" id="A0A1G2AXM0"/>
<keyword evidence="1" id="KW-1133">Transmembrane helix</keyword>
<feature type="transmembrane region" description="Helical" evidence="1">
    <location>
        <begin position="20"/>
        <end position="40"/>
    </location>
</feature>
<name>A0A1G2AXM0_9BACT</name>
<dbReference type="STRING" id="1798542.A3F54_01215"/>
<reference evidence="2 3" key="1">
    <citation type="journal article" date="2016" name="Nat. Commun.">
        <title>Thousands of microbial genomes shed light on interconnected biogeochemical processes in an aquifer system.</title>
        <authorList>
            <person name="Anantharaman K."/>
            <person name="Brown C.T."/>
            <person name="Hug L.A."/>
            <person name="Sharon I."/>
            <person name="Castelle C.J."/>
            <person name="Probst A.J."/>
            <person name="Thomas B.C."/>
            <person name="Singh A."/>
            <person name="Wilkins M.J."/>
            <person name="Karaoz U."/>
            <person name="Brodie E.L."/>
            <person name="Williams K.H."/>
            <person name="Hubbard S.S."/>
            <person name="Banfield J.F."/>
        </authorList>
    </citation>
    <scope>NUCLEOTIDE SEQUENCE [LARGE SCALE GENOMIC DNA]</scope>
</reference>
<evidence type="ECO:0000256" key="1">
    <source>
        <dbReference type="SAM" id="Phobius"/>
    </source>
</evidence>
<evidence type="ECO:0000313" key="3">
    <source>
        <dbReference type="Proteomes" id="UP000176952"/>
    </source>
</evidence>
<organism evidence="2 3">
    <name type="scientific">Candidatus Kerfeldbacteria bacterium RIFCSPHIGHO2_12_FULL_48_17</name>
    <dbReference type="NCBI Taxonomy" id="1798542"/>
    <lineage>
        <taxon>Bacteria</taxon>
        <taxon>Candidatus Kerfeldiibacteriota</taxon>
    </lineage>
</organism>
<evidence type="ECO:0008006" key="4">
    <source>
        <dbReference type="Google" id="ProtNLM"/>
    </source>
</evidence>
<keyword evidence="1" id="KW-0472">Membrane</keyword>
<dbReference type="EMBL" id="MHKD01000042">
    <property type="protein sequence ID" value="OGY81664.1"/>
    <property type="molecule type" value="Genomic_DNA"/>
</dbReference>
<accession>A0A1G2AXM0</accession>
<sequence>MEWNMPSLQKSKIEKHYAKILWTFIGFTVVLVSFILYFSFSKTVITLMPRAEDIALDFALPVENAEVTKNPPSDTRFDGIFLTTTVSGEETSTDVTELDDFSEKATGTVKIINRYSKSQPLVATTRLLSDEGALYRTAGTVTVPSGGEVTVDIIADQPGASQIVGPTHFTIVALWAGIQDQIYAESSVPTSQTGRRSTVATGADIRSAQDDLLRDLKVKAADELARDASLLYPHLDFFQDILQTDVISETADVSPDDQVTAFTTSAEIRVTALVTSRERLESRVLEMLQVALPENMKLAGDQSPTFDFHLENVDPLAQTGTLAGTASAKMVLTLNHPTLERKNVLNLDAQQVRTYFGNFPEIAAVDVHFSPFWIRRTPSLIDHVEIILAQPKISQ</sequence>